<dbReference type="AlphaFoldDB" id="A0A915A0H2"/>
<reference evidence="2" key="1">
    <citation type="submission" date="2022-11" db="UniProtKB">
        <authorList>
            <consortium name="WormBaseParasite"/>
        </authorList>
    </citation>
    <scope>IDENTIFICATION</scope>
</reference>
<protein>
    <submittedName>
        <fullName evidence="2">Tyrosine-protein kinase</fullName>
    </submittedName>
</protein>
<sequence length="89" mass="9810">MSSCHVSVQTVAYLSFCVFSARSELHSAARKLANTNESEKPNGASCIIYPIVLHIIILSYKGLYCVHTYVEYRNTGKDIASMIILACGH</sequence>
<name>A0A915A0H2_PARUN</name>
<proteinExistence type="predicted"/>
<organism evidence="1 2">
    <name type="scientific">Parascaris univalens</name>
    <name type="common">Nematode worm</name>
    <dbReference type="NCBI Taxonomy" id="6257"/>
    <lineage>
        <taxon>Eukaryota</taxon>
        <taxon>Metazoa</taxon>
        <taxon>Ecdysozoa</taxon>
        <taxon>Nematoda</taxon>
        <taxon>Chromadorea</taxon>
        <taxon>Rhabditida</taxon>
        <taxon>Spirurina</taxon>
        <taxon>Ascaridomorpha</taxon>
        <taxon>Ascaridoidea</taxon>
        <taxon>Ascarididae</taxon>
        <taxon>Parascaris</taxon>
    </lineage>
</organism>
<dbReference type="Proteomes" id="UP000887569">
    <property type="component" value="Unplaced"/>
</dbReference>
<evidence type="ECO:0000313" key="2">
    <source>
        <dbReference type="WBParaSite" id="PgE088_g002_t02"/>
    </source>
</evidence>
<dbReference type="WBParaSite" id="PgE088_g002_t02">
    <property type="protein sequence ID" value="PgE088_g002_t02"/>
    <property type="gene ID" value="PgE088_g002"/>
</dbReference>
<keyword evidence="1" id="KW-1185">Reference proteome</keyword>
<accession>A0A915A0H2</accession>
<evidence type="ECO:0000313" key="1">
    <source>
        <dbReference type="Proteomes" id="UP000887569"/>
    </source>
</evidence>